<dbReference type="Proteomes" id="UP000484076">
    <property type="component" value="Unassembled WGS sequence"/>
</dbReference>
<dbReference type="Gene3D" id="3.40.190.10">
    <property type="entry name" value="Periplasmic binding protein-like II"/>
    <property type="match status" value="3"/>
</dbReference>
<dbReference type="SMART" id="SM00062">
    <property type="entry name" value="PBPb"/>
    <property type="match status" value="1"/>
</dbReference>
<evidence type="ECO:0000313" key="5">
    <source>
        <dbReference type="Proteomes" id="UP000484076"/>
    </source>
</evidence>
<evidence type="ECO:0000259" key="3">
    <source>
        <dbReference type="SMART" id="SM00062"/>
    </source>
</evidence>
<name>A0A8X8GYH1_9RHOB</name>
<feature type="domain" description="Solute-binding protein family 3/N-terminal" evidence="3">
    <location>
        <begin position="56"/>
        <end position="305"/>
    </location>
</feature>
<keyword evidence="5" id="KW-1185">Reference proteome</keyword>
<accession>A0A8X8GYH1</accession>
<keyword evidence="1 2" id="KW-0732">Signal</keyword>
<dbReference type="PANTHER" id="PTHR35936">
    <property type="entry name" value="MEMBRANE-BOUND LYTIC MUREIN TRANSGLYCOSYLASE F"/>
    <property type="match status" value="1"/>
</dbReference>
<proteinExistence type="predicted"/>
<dbReference type="RefSeq" id="WP_152824400.1">
    <property type="nucleotide sequence ID" value="NZ_WHUT02000002.1"/>
</dbReference>
<dbReference type="EMBL" id="WHUT02000002">
    <property type="protein sequence ID" value="NUB43525.1"/>
    <property type="molecule type" value="Genomic_DNA"/>
</dbReference>
<dbReference type="PANTHER" id="PTHR35936:SF19">
    <property type="entry name" value="AMINO-ACID-BINDING PROTEIN YXEM-RELATED"/>
    <property type="match status" value="1"/>
</dbReference>
<dbReference type="AlphaFoldDB" id="A0A8X8GYH1"/>
<reference evidence="4" key="1">
    <citation type="submission" date="2020-05" db="EMBL/GenBank/DDBJ databases">
        <title>Fertoebacter nigrum gen. nov., sp. nov., a new member of the family Rhodobacteraceae.</title>
        <authorList>
            <person name="Szuroczki S."/>
            <person name="Abbaszade G."/>
            <person name="Buni D."/>
            <person name="Schumann P."/>
            <person name="Toth E."/>
        </authorList>
    </citation>
    <scope>NUCLEOTIDE SEQUENCE</scope>
    <source>
        <strain evidence="4">RG-N-1a</strain>
    </source>
</reference>
<evidence type="ECO:0000256" key="1">
    <source>
        <dbReference type="ARBA" id="ARBA00022729"/>
    </source>
</evidence>
<dbReference type="InterPro" id="IPR001638">
    <property type="entry name" value="Solute-binding_3/MltF_N"/>
</dbReference>
<dbReference type="SUPFAM" id="SSF53850">
    <property type="entry name" value="Periplasmic binding protein-like II"/>
    <property type="match status" value="1"/>
</dbReference>
<feature type="signal peptide" evidence="2">
    <location>
        <begin position="1"/>
        <end position="25"/>
    </location>
</feature>
<organism evidence="4 5">
    <name type="scientific">Fertoeibacter niger</name>
    <dbReference type="NCBI Taxonomy" id="2656921"/>
    <lineage>
        <taxon>Bacteria</taxon>
        <taxon>Pseudomonadati</taxon>
        <taxon>Pseudomonadota</taxon>
        <taxon>Alphaproteobacteria</taxon>
        <taxon>Rhodobacterales</taxon>
        <taxon>Paracoccaceae</taxon>
        <taxon>Fertoeibacter</taxon>
    </lineage>
</organism>
<sequence length="310" mass="33106">MRRRGLAGGLCALLLAGAVAAPALARCEDVVPGQRPQNTPREFVGQTMEEIEERGSISFAVYEEFPPYSFVQDGQPMGIDVGVGRFIADALGVEPEFRFVQAGENLQADLMTYVWRGSVLRDPVANVMLRVPYNSTFTCLVEQVVFTGQYGKEEIAIAYSLAAYPDAVVSDAPRHEGGPVPAFFRYDTVAVENDSIADFYLTAFPGGQIGPNIRRYPTMAAAMAALAAGEVMAAMGPRAQLQFGAADGVAVHQPPLPGFALGAWTVGLAVHHSHRDLAYAVDDAVTAALADGRMAALYAGYGLTFTPPDR</sequence>
<protein>
    <submittedName>
        <fullName evidence="4">Transporter substrate-binding domain-containing protein</fullName>
    </submittedName>
</protein>
<evidence type="ECO:0000256" key="2">
    <source>
        <dbReference type="SAM" id="SignalP"/>
    </source>
</evidence>
<gene>
    <name evidence="4" type="ORF">GEU84_003940</name>
</gene>
<comment type="caution">
    <text evidence="4">The sequence shown here is derived from an EMBL/GenBank/DDBJ whole genome shotgun (WGS) entry which is preliminary data.</text>
</comment>
<dbReference type="Pfam" id="PF00497">
    <property type="entry name" value="SBP_bac_3"/>
    <property type="match status" value="1"/>
</dbReference>
<evidence type="ECO:0000313" key="4">
    <source>
        <dbReference type="EMBL" id="NUB43525.1"/>
    </source>
</evidence>
<feature type="chain" id="PRO_5036499156" evidence="2">
    <location>
        <begin position="26"/>
        <end position="310"/>
    </location>
</feature>